<evidence type="ECO:0000256" key="6">
    <source>
        <dbReference type="ARBA" id="ARBA00022989"/>
    </source>
</evidence>
<dbReference type="AlphaFoldDB" id="A0A2S8AF55"/>
<keyword evidence="2" id="KW-0813">Transport</keyword>
<dbReference type="GO" id="GO:0005886">
    <property type="term" value="C:plasma membrane"/>
    <property type="evidence" value="ECO:0007669"/>
    <property type="project" value="UniProtKB-SubCell"/>
</dbReference>
<dbReference type="Proteomes" id="UP000238042">
    <property type="component" value="Unassembled WGS sequence"/>
</dbReference>
<evidence type="ECO:0000256" key="3">
    <source>
        <dbReference type="ARBA" id="ARBA00022475"/>
    </source>
</evidence>
<keyword evidence="7" id="KW-0811">Translocation</keyword>
<keyword evidence="12" id="KW-1185">Reference proteome</keyword>
<sequence length="102" mass="11417">MKYIVVSFGEIIVIIFIAVLLFGPDKIPEIARGLGQGVRAMKDATDNIKREVMSQIEENDSLKEIEDEIQEAKKNIKDSVNEDSNNITSAFDDTFEGPVKRS</sequence>
<proteinExistence type="predicted"/>
<keyword evidence="8 10" id="KW-0472">Membrane</keyword>
<feature type="region of interest" description="Disordered" evidence="9">
    <location>
        <begin position="81"/>
        <end position="102"/>
    </location>
</feature>
<keyword evidence="3" id="KW-1003">Cell membrane</keyword>
<gene>
    <name evidence="11" type="ORF">C4S77_03150</name>
</gene>
<keyword evidence="6 10" id="KW-1133">Transmembrane helix</keyword>
<evidence type="ECO:0000256" key="10">
    <source>
        <dbReference type="SAM" id="Phobius"/>
    </source>
</evidence>
<name>A0A2S8AF55_9FLAO</name>
<dbReference type="PANTHER" id="PTHR42982:SF1">
    <property type="entry name" value="SEC-INDEPENDENT PROTEIN TRANSLOCASE PROTEIN TATA"/>
    <property type="match status" value="1"/>
</dbReference>
<evidence type="ECO:0000313" key="11">
    <source>
        <dbReference type="EMBL" id="PQL94174.1"/>
    </source>
</evidence>
<dbReference type="NCBIfam" id="TIGR01411">
    <property type="entry name" value="tatAE"/>
    <property type="match status" value="1"/>
</dbReference>
<evidence type="ECO:0000256" key="8">
    <source>
        <dbReference type="ARBA" id="ARBA00023136"/>
    </source>
</evidence>
<dbReference type="Pfam" id="PF02416">
    <property type="entry name" value="TatA_B_E"/>
    <property type="match status" value="1"/>
</dbReference>
<dbReference type="PANTHER" id="PTHR42982">
    <property type="entry name" value="SEC-INDEPENDENT PROTEIN TRANSLOCASE PROTEIN TATA"/>
    <property type="match status" value="1"/>
</dbReference>
<comment type="caution">
    <text evidence="11">The sequence shown here is derived from an EMBL/GenBank/DDBJ whole genome shotgun (WGS) entry which is preliminary data.</text>
</comment>
<feature type="transmembrane region" description="Helical" evidence="10">
    <location>
        <begin position="6"/>
        <end position="23"/>
    </location>
</feature>
<protein>
    <submittedName>
        <fullName evidence="11">Sec-independent protein translocase TatA</fullName>
    </submittedName>
</protein>
<dbReference type="GO" id="GO:0043953">
    <property type="term" value="P:protein transport by the Tat complex"/>
    <property type="evidence" value="ECO:0007669"/>
    <property type="project" value="InterPro"/>
</dbReference>
<evidence type="ECO:0000256" key="1">
    <source>
        <dbReference type="ARBA" id="ARBA00004162"/>
    </source>
</evidence>
<feature type="compositionally biased region" description="Polar residues" evidence="9">
    <location>
        <begin position="82"/>
        <end position="91"/>
    </location>
</feature>
<dbReference type="Gene3D" id="1.20.5.3310">
    <property type="match status" value="1"/>
</dbReference>
<evidence type="ECO:0000256" key="9">
    <source>
        <dbReference type="SAM" id="MobiDB-lite"/>
    </source>
</evidence>
<dbReference type="EMBL" id="PSZM01000024">
    <property type="protein sequence ID" value="PQL94174.1"/>
    <property type="molecule type" value="Genomic_DNA"/>
</dbReference>
<dbReference type="OrthoDB" id="1525160at2"/>
<evidence type="ECO:0000313" key="12">
    <source>
        <dbReference type="Proteomes" id="UP000238042"/>
    </source>
</evidence>
<accession>A0A2S8AF55</accession>
<dbReference type="PRINTS" id="PR01506">
    <property type="entry name" value="TATBPROTEIN"/>
</dbReference>
<evidence type="ECO:0000256" key="7">
    <source>
        <dbReference type="ARBA" id="ARBA00023010"/>
    </source>
</evidence>
<evidence type="ECO:0000256" key="5">
    <source>
        <dbReference type="ARBA" id="ARBA00022927"/>
    </source>
</evidence>
<keyword evidence="5" id="KW-0653">Protein transport</keyword>
<comment type="subcellular location">
    <subcellularLocation>
        <location evidence="1">Cell membrane</location>
        <topology evidence="1">Single-pass membrane protein</topology>
    </subcellularLocation>
</comment>
<evidence type="ECO:0000256" key="2">
    <source>
        <dbReference type="ARBA" id="ARBA00022448"/>
    </source>
</evidence>
<dbReference type="InterPro" id="IPR006312">
    <property type="entry name" value="TatA/E"/>
</dbReference>
<dbReference type="InterPro" id="IPR003369">
    <property type="entry name" value="TatA/B/E"/>
</dbReference>
<organism evidence="11 12">
    <name type="scientific">Apibacter adventoris</name>
    <dbReference type="NCBI Taxonomy" id="1679466"/>
    <lineage>
        <taxon>Bacteria</taxon>
        <taxon>Pseudomonadati</taxon>
        <taxon>Bacteroidota</taxon>
        <taxon>Flavobacteriia</taxon>
        <taxon>Flavobacteriales</taxon>
        <taxon>Weeksellaceae</taxon>
        <taxon>Apibacter</taxon>
    </lineage>
</organism>
<reference evidence="11 12" key="1">
    <citation type="submission" date="2018-02" db="EMBL/GenBank/DDBJ databases">
        <title>Genome sequences of Apibacter spp., gut symbionts of Asian honey bees.</title>
        <authorList>
            <person name="Kwong W.K."/>
            <person name="Steele M.I."/>
            <person name="Moran N.A."/>
        </authorList>
    </citation>
    <scope>NUCLEOTIDE SEQUENCE [LARGE SCALE GENOMIC DNA]</scope>
    <source>
        <strain evidence="12">wkB301</strain>
    </source>
</reference>
<keyword evidence="4 10" id="KW-0812">Transmembrane</keyword>
<evidence type="ECO:0000256" key="4">
    <source>
        <dbReference type="ARBA" id="ARBA00022692"/>
    </source>
</evidence>